<organism evidence="2 3">
    <name type="scientific">Microdochium bolleyi</name>
    <dbReference type="NCBI Taxonomy" id="196109"/>
    <lineage>
        <taxon>Eukaryota</taxon>
        <taxon>Fungi</taxon>
        <taxon>Dikarya</taxon>
        <taxon>Ascomycota</taxon>
        <taxon>Pezizomycotina</taxon>
        <taxon>Sordariomycetes</taxon>
        <taxon>Xylariomycetidae</taxon>
        <taxon>Xylariales</taxon>
        <taxon>Microdochiaceae</taxon>
        <taxon>Microdochium</taxon>
    </lineage>
</organism>
<keyword evidence="3" id="KW-1185">Reference proteome</keyword>
<reference evidence="3" key="1">
    <citation type="submission" date="2016-02" db="EMBL/GenBank/DDBJ databases">
        <title>Draft genome sequence of Microdochium bolleyi, a fungal endophyte of beachgrass.</title>
        <authorList>
            <consortium name="DOE Joint Genome Institute"/>
            <person name="David A.S."/>
            <person name="May G."/>
            <person name="Haridas S."/>
            <person name="Lim J."/>
            <person name="Wang M."/>
            <person name="Labutti K."/>
            <person name="Lipzen A."/>
            <person name="Barry K."/>
            <person name="Grigoriev I.V."/>
        </authorList>
    </citation>
    <scope>NUCLEOTIDE SEQUENCE [LARGE SCALE GENOMIC DNA]</scope>
    <source>
        <strain evidence="3">J235TASD1</strain>
    </source>
</reference>
<dbReference type="Proteomes" id="UP000070501">
    <property type="component" value="Unassembled WGS sequence"/>
</dbReference>
<feature type="signal peptide" evidence="1">
    <location>
        <begin position="1"/>
        <end position="19"/>
    </location>
</feature>
<evidence type="ECO:0000256" key="1">
    <source>
        <dbReference type="SAM" id="SignalP"/>
    </source>
</evidence>
<dbReference type="AlphaFoldDB" id="A0A136IKW6"/>
<name>A0A136IKW6_9PEZI</name>
<dbReference type="STRING" id="196109.A0A136IKW6"/>
<dbReference type="EMBL" id="KQ964278">
    <property type="protein sequence ID" value="KXJ85602.1"/>
    <property type="molecule type" value="Genomic_DNA"/>
</dbReference>
<protein>
    <recommendedName>
        <fullName evidence="4">Fungal N-terminal domain-containing protein</fullName>
    </recommendedName>
</protein>
<evidence type="ECO:0008006" key="4">
    <source>
        <dbReference type="Google" id="ProtNLM"/>
    </source>
</evidence>
<dbReference type="OrthoDB" id="7464126at2759"/>
<accession>A0A136IKW6</accession>
<keyword evidence="1" id="KW-0732">Signal</keyword>
<gene>
    <name evidence="2" type="ORF">Micbo1qcDRAFT_127750</name>
</gene>
<dbReference type="InParanoid" id="A0A136IKW6"/>
<sequence length="137" mass="14846">MAELLGIAASVIAVVDVSAKVLNLCSEYVRDVKNAKSDINNLCAEVVQFLAAIEQLNKLLEGPDGEALKALKHLESTLQDALSTLQKFAQDLQPSAWNNLGLRALKWPFRSKGVDGTIQRLARCRGSITLALSVDQT</sequence>
<proteinExistence type="predicted"/>
<feature type="chain" id="PRO_5007292768" description="Fungal N-terminal domain-containing protein" evidence="1">
    <location>
        <begin position="20"/>
        <end position="137"/>
    </location>
</feature>
<evidence type="ECO:0000313" key="2">
    <source>
        <dbReference type="EMBL" id="KXJ85602.1"/>
    </source>
</evidence>
<evidence type="ECO:0000313" key="3">
    <source>
        <dbReference type="Proteomes" id="UP000070501"/>
    </source>
</evidence>